<evidence type="ECO:0008006" key="3">
    <source>
        <dbReference type="Google" id="ProtNLM"/>
    </source>
</evidence>
<dbReference type="Proteomes" id="UP000051061">
    <property type="component" value="Unassembled WGS sequence"/>
</dbReference>
<gene>
    <name evidence="1" type="ORF">AN965_14275</name>
</gene>
<proteinExistence type="predicted"/>
<keyword evidence="2" id="KW-1185">Reference proteome</keyword>
<evidence type="ECO:0000313" key="2">
    <source>
        <dbReference type="Proteomes" id="UP000051061"/>
    </source>
</evidence>
<accession>A0A9D5DT30</accession>
<evidence type="ECO:0000313" key="1">
    <source>
        <dbReference type="EMBL" id="KQL56095.1"/>
    </source>
</evidence>
<organism evidence="1 2">
    <name type="scientific">Alkalicoccobacillus plakortidis</name>
    <dbReference type="NCBI Taxonomy" id="444060"/>
    <lineage>
        <taxon>Bacteria</taxon>
        <taxon>Bacillati</taxon>
        <taxon>Bacillota</taxon>
        <taxon>Bacilli</taxon>
        <taxon>Bacillales</taxon>
        <taxon>Bacillaceae</taxon>
        <taxon>Alkalicoccobacillus</taxon>
    </lineage>
</organism>
<dbReference type="InterPro" id="IPR015001">
    <property type="entry name" value="DUF1850"/>
</dbReference>
<name>A0A9D5DT30_9BACI</name>
<dbReference type="AlphaFoldDB" id="A0A9D5DT30"/>
<protein>
    <recommendedName>
        <fullName evidence="3">DUF1850 domain-containing protein</fullName>
    </recommendedName>
</protein>
<dbReference type="EMBL" id="LJJD01000032">
    <property type="protein sequence ID" value="KQL56095.1"/>
    <property type="molecule type" value="Genomic_DNA"/>
</dbReference>
<dbReference type="Pfam" id="PF08905">
    <property type="entry name" value="DUF1850"/>
    <property type="match status" value="1"/>
</dbReference>
<comment type="caution">
    <text evidence="1">The sequence shown here is derived from an EMBL/GenBank/DDBJ whole genome shotgun (WGS) entry which is preliminary data.</text>
</comment>
<reference evidence="1 2" key="1">
    <citation type="submission" date="2015-09" db="EMBL/GenBank/DDBJ databases">
        <title>Genome sequencing project for genomic taxonomy and phylogenomics of Bacillus-like bacteria.</title>
        <authorList>
            <person name="Liu B."/>
            <person name="Wang J."/>
            <person name="Zhu Y."/>
            <person name="Liu G."/>
            <person name="Chen Q."/>
            <person name="Chen Z."/>
            <person name="Lan J."/>
            <person name="Che J."/>
            <person name="Ge C."/>
            <person name="Shi H."/>
            <person name="Pan Z."/>
            <person name="Liu X."/>
        </authorList>
    </citation>
    <scope>NUCLEOTIDE SEQUENCE [LARGE SCALE GENOMIC DNA]</scope>
    <source>
        <strain evidence="1 2">DSM 19153</strain>
    </source>
</reference>
<sequence length="178" mass="21179">MNSFKRRSFLLIAGFFLIGIVLTLFPYQSVLVFSKQHTNELIAYTPMNEGDRFQIIYTHSIHLTDVIESYLITEDRQIEQYEMSFEEFGIGMPSRATGAQQLIIKDGRYYLTNMTNRHSYLPIRVADVVPQQRFLWNDGNHLIWFKEYFEPQSYITVEMKKLSLWQLRKGVKLREHNE</sequence>